<evidence type="ECO:0000256" key="4">
    <source>
        <dbReference type="ARBA" id="ARBA00011351"/>
    </source>
</evidence>
<evidence type="ECO:0000256" key="7">
    <source>
        <dbReference type="ARBA" id="ARBA00023128"/>
    </source>
</evidence>
<evidence type="ECO:0000313" key="13">
    <source>
        <dbReference type="Proteomes" id="UP001214603"/>
    </source>
</evidence>
<dbReference type="PANTHER" id="PTHR15642:SF3">
    <property type="entry name" value="CYTOCHROME C OXIDASE ASSEMBLY FACTOR 3 HOMOLOG, MITOCHONDRIAL"/>
    <property type="match status" value="1"/>
</dbReference>
<dbReference type="Proteomes" id="UP001214603">
    <property type="component" value="Chromosome 4"/>
</dbReference>
<keyword evidence="9" id="KW-0999">Mitochondrion inner membrane</keyword>
<comment type="similarity">
    <text evidence="3 9">Belongs to the COA3 family.</text>
</comment>
<evidence type="ECO:0000256" key="10">
    <source>
        <dbReference type="SAM" id="MobiDB-lite"/>
    </source>
</evidence>
<dbReference type="InterPro" id="IPR018628">
    <property type="entry name" value="Coa3_CC"/>
</dbReference>
<comment type="function">
    <text evidence="1 9">Required for assembly of cytochrome c oxidase (complex IV).</text>
</comment>
<evidence type="ECO:0000256" key="9">
    <source>
        <dbReference type="RuleBase" id="RU367056"/>
    </source>
</evidence>
<dbReference type="GO" id="GO:0005743">
    <property type="term" value="C:mitochondrial inner membrane"/>
    <property type="evidence" value="ECO:0007669"/>
    <property type="project" value="UniProtKB-UniRule"/>
</dbReference>
<evidence type="ECO:0000256" key="3">
    <source>
        <dbReference type="ARBA" id="ARBA00007035"/>
    </source>
</evidence>
<dbReference type="PANTHER" id="PTHR15642">
    <property type="entry name" value="CYTOCHROME C OXIDASE ASSEMBLY FACTOR 3, MITOCHONDRIAL"/>
    <property type="match status" value="1"/>
</dbReference>
<dbReference type="Pfam" id="PF09813">
    <property type="entry name" value="Coa3_cc"/>
    <property type="match status" value="1"/>
</dbReference>
<protein>
    <recommendedName>
        <fullName evidence="9">Cytochrome c oxidase assembly factor 3</fullName>
    </recommendedName>
</protein>
<keyword evidence="7 9" id="KW-0496">Mitochondrion</keyword>
<keyword evidence="13" id="KW-1185">Reference proteome</keyword>
<evidence type="ECO:0000313" key="12">
    <source>
        <dbReference type="EMBL" id="WFD03349.1"/>
    </source>
</evidence>
<proteinExistence type="inferred from homology"/>
<evidence type="ECO:0000256" key="1">
    <source>
        <dbReference type="ARBA" id="ARBA00003064"/>
    </source>
</evidence>
<feature type="domain" description="Cytochrome c oxidase assembly factor 3 mitochondrial coiled-coil" evidence="11">
    <location>
        <begin position="31"/>
        <end position="79"/>
    </location>
</feature>
<keyword evidence="6 9" id="KW-1133">Transmembrane helix</keyword>
<sequence>MVRLLTFALMREINQAQSTYHPSGFGNSAGYKRARKPYFVGNMLTFAALCAFVTGVYSYSIMMVCFTLTQVEQDDFSDIENIRVMPENMESTPEREKEIEVVPSGPESGAHPATTLVPPLAVKPEAPVAVSAPEMNKKLI</sequence>
<dbReference type="GO" id="GO:0033617">
    <property type="term" value="P:mitochondrial respiratory chain complex IV assembly"/>
    <property type="evidence" value="ECO:0007669"/>
    <property type="project" value="UniProtKB-UniRule"/>
</dbReference>
<dbReference type="AlphaFoldDB" id="A0AAF0ITM2"/>
<evidence type="ECO:0000256" key="6">
    <source>
        <dbReference type="ARBA" id="ARBA00022989"/>
    </source>
</evidence>
<name>A0AAF0ITM2_9BASI</name>
<feature type="region of interest" description="Disordered" evidence="10">
    <location>
        <begin position="86"/>
        <end position="117"/>
    </location>
</feature>
<accession>A0AAF0ITM2</accession>
<comment type="subunit">
    <text evidence="4 9">Component of 250-400 kDa complexes called cytochrome oxidase assembly intermediates or COA complexes.</text>
</comment>
<dbReference type="InterPro" id="IPR041752">
    <property type="entry name" value="Coa3"/>
</dbReference>
<reference evidence="12" key="1">
    <citation type="submission" date="2023-03" db="EMBL/GenBank/DDBJ databases">
        <title>Mating type loci evolution in Malassezia.</title>
        <authorList>
            <person name="Coelho M.A."/>
        </authorList>
    </citation>
    <scope>NUCLEOTIDE SEQUENCE</scope>
    <source>
        <strain evidence="12">CBS 7876</strain>
    </source>
</reference>
<evidence type="ECO:0000256" key="2">
    <source>
        <dbReference type="ARBA" id="ARBA00004304"/>
    </source>
</evidence>
<evidence type="ECO:0000259" key="11">
    <source>
        <dbReference type="Pfam" id="PF09813"/>
    </source>
</evidence>
<keyword evidence="5 9" id="KW-0812">Transmembrane</keyword>
<evidence type="ECO:0000256" key="5">
    <source>
        <dbReference type="ARBA" id="ARBA00022692"/>
    </source>
</evidence>
<evidence type="ECO:0000256" key="8">
    <source>
        <dbReference type="ARBA" id="ARBA00023136"/>
    </source>
</evidence>
<gene>
    <name evidence="12" type="ORF">MOBT1_002038</name>
</gene>
<organism evidence="12 13">
    <name type="scientific">Malassezia obtusa</name>
    <dbReference type="NCBI Taxonomy" id="76774"/>
    <lineage>
        <taxon>Eukaryota</taxon>
        <taxon>Fungi</taxon>
        <taxon>Dikarya</taxon>
        <taxon>Basidiomycota</taxon>
        <taxon>Ustilaginomycotina</taxon>
        <taxon>Malasseziomycetes</taxon>
        <taxon>Malasseziales</taxon>
        <taxon>Malasseziaceae</taxon>
        <taxon>Malassezia</taxon>
    </lineage>
</organism>
<comment type="subcellular location">
    <subcellularLocation>
        <location evidence="2">Mitochondrion membrane</location>
        <topology evidence="2">Single-pass membrane protein</topology>
    </subcellularLocation>
</comment>
<feature type="transmembrane region" description="Helical" evidence="9">
    <location>
        <begin position="38"/>
        <end position="59"/>
    </location>
</feature>
<dbReference type="EMBL" id="CP119937">
    <property type="protein sequence ID" value="WFD03349.1"/>
    <property type="molecule type" value="Genomic_DNA"/>
</dbReference>
<keyword evidence="8 9" id="KW-0472">Membrane</keyword>